<proteinExistence type="predicted"/>
<protein>
    <submittedName>
        <fullName evidence="1">Uncharacterized protein</fullName>
    </submittedName>
</protein>
<dbReference type="Proteomes" id="UP001160390">
    <property type="component" value="Unassembled WGS sequence"/>
</dbReference>
<feature type="non-terminal residue" evidence="1">
    <location>
        <position position="100"/>
    </location>
</feature>
<dbReference type="EMBL" id="CABFNP030001208">
    <property type="protein sequence ID" value="CAI6092429.1"/>
    <property type="molecule type" value="Genomic_DNA"/>
</dbReference>
<accession>A0AA35Q6V6</accession>
<organism evidence="1 2">
    <name type="scientific">Clonostachys chloroleuca</name>
    <dbReference type="NCBI Taxonomy" id="1926264"/>
    <lineage>
        <taxon>Eukaryota</taxon>
        <taxon>Fungi</taxon>
        <taxon>Dikarya</taxon>
        <taxon>Ascomycota</taxon>
        <taxon>Pezizomycotina</taxon>
        <taxon>Sordariomycetes</taxon>
        <taxon>Hypocreomycetidae</taxon>
        <taxon>Hypocreales</taxon>
        <taxon>Bionectriaceae</taxon>
        <taxon>Clonostachys</taxon>
    </lineage>
</organism>
<keyword evidence="2" id="KW-1185">Reference proteome</keyword>
<dbReference type="Gene3D" id="3.40.50.720">
    <property type="entry name" value="NAD(P)-binding Rossmann-like Domain"/>
    <property type="match status" value="1"/>
</dbReference>
<gene>
    <name evidence="1" type="ORF">CCHLO57077_00017679</name>
</gene>
<evidence type="ECO:0000313" key="1">
    <source>
        <dbReference type="EMBL" id="CAI6092429.1"/>
    </source>
</evidence>
<dbReference type="InterPro" id="IPR036291">
    <property type="entry name" value="NAD(P)-bd_dom_sf"/>
</dbReference>
<comment type="caution">
    <text evidence="1">The sequence shown here is derived from an EMBL/GenBank/DDBJ whole genome shotgun (WGS) entry which is preliminary data.</text>
</comment>
<reference evidence="1" key="1">
    <citation type="submission" date="2023-01" db="EMBL/GenBank/DDBJ databases">
        <authorList>
            <person name="Piombo E."/>
        </authorList>
    </citation>
    <scope>NUCLEOTIDE SEQUENCE</scope>
</reference>
<dbReference type="SUPFAM" id="SSF51735">
    <property type="entry name" value="NAD(P)-binding Rossmann-fold domains"/>
    <property type="match status" value="1"/>
</dbReference>
<sequence length="100" mass="10916">MTPKKTVDNTIQFITLIDGDLKLPIIAPDEDSGPLVKALVEDEPGKNLIGYRTWATMKELAQLLSKVTGLKAEVVTLPKSEPPVGVPPELAQELSDNFLY</sequence>
<name>A0AA35Q6V6_9HYPO</name>
<dbReference type="AlphaFoldDB" id="A0AA35Q6V6"/>
<evidence type="ECO:0000313" key="2">
    <source>
        <dbReference type="Proteomes" id="UP001160390"/>
    </source>
</evidence>